<organism evidence="3 4">
    <name type="scientific">Allomeiothermus silvanus (strain ATCC 700542 / DSM 9946 / NBRC 106475 / NCIMB 13440 / VI-R2)</name>
    <name type="common">Thermus silvanus</name>
    <dbReference type="NCBI Taxonomy" id="526227"/>
    <lineage>
        <taxon>Bacteria</taxon>
        <taxon>Thermotogati</taxon>
        <taxon>Deinococcota</taxon>
        <taxon>Deinococci</taxon>
        <taxon>Thermales</taxon>
        <taxon>Thermaceae</taxon>
        <taxon>Allomeiothermus</taxon>
    </lineage>
</organism>
<dbReference type="EMBL" id="CP002042">
    <property type="protein sequence ID" value="ADH62306.1"/>
    <property type="molecule type" value="Genomic_DNA"/>
</dbReference>
<keyword evidence="1" id="KW-0175">Coiled coil</keyword>
<accession>D7BI32</accession>
<dbReference type="eggNOG" id="COG2268">
    <property type="taxonomic scope" value="Bacteria"/>
</dbReference>
<protein>
    <submittedName>
        <fullName evidence="3">S-layer domain protein</fullName>
    </submittedName>
</protein>
<dbReference type="STRING" id="526227.Mesil_0365"/>
<evidence type="ECO:0000313" key="3">
    <source>
        <dbReference type="EMBL" id="ADH62306.1"/>
    </source>
</evidence>
<evidence type="ECO:0000313" key="4">
    <source>
        <dbReference type="Proteomes" id="UP000001916"/>
    </source>
</evidence>
<dbReference type="Proteomes" id="UP000001916">
    <property type="component" value="Chromosome"/>
</dbReference>
<feature type="domain" description="SLH" evidence="2">
    <location>
        <begin position="24"/>
        <end position="50"/>
    </location>
</feature>
<reference evidence="3 4" key="1">
    <citation type="journal article" date="2010" name="Stand. Genomic Sci.">
        <title>Complete genome sequence of Meiothermus silvanus type strain (VI-R2).</title>
        <authorList>
            <person name="Sikorski J."/>
            <person name="Tindall B.J."/>
            <person name="Lowry S."/>
            <person name="Lucas S."/>
            <person name="Nolan M."/>
            <person name="Copeland A."/>
            <person name="Glavina Del Rio T."/>
            <person name="Tice H."/>
            <person name="Cheng J.F."/>
            <person name="Han C."/>
            <person name="Pitluck S."/>
            <person name="Liolios K."/>
            <person name="Ivanova N."/>
            <person name="Mavromatis K."/>
            <person name="Mikhailova N."/>
            <person name="Pati A."/>
            <person name="Goodwin L."/>
            <person name="Chen A."/>
            <person name="Palaniappan K."/>
            <person name="Land M."/>
            <person name="Hauser L."/>
            <person name="Chang Y.J."/>
            <person name="Jeffries C.D."/>
            <person name="Rohde M."/>
            <person name="Goker M."/>
            <person name="Woyke T."/>
            <person name="Bristow J."/>
            <person name="Eisen J.A."/>
            <person name="Markowitz V."/>
            <person name="Hugenholtz P."/>
            <person name="Kyrpides N.C."/>
            <person name="Klenk H.P."/>
            <person name="Lapidus A."/>
        </authorList>
    </citation>
    <scope>NUCLEOTIDE SEQUENCE [LARGE SCALE GENOMIC DNA]</scope>
    <source>
        <strain evidence="4">ATCC 700542 / DSM 9946 / VI-R2</strain>
    </source>
</reference>
<name>D7BI32_ALLS1</name>
<feature type="coiled-coil region" evidence="1">
    <location>
        <begin position="87"/>
        <end position="121"/>
    </location>
</feature>
<evidence type="ECO:0000256" key="1">
    <source>
        <dbReference type="SAM" id="Coils"/>
    </source>
</evidence>
<dbReference type="Pfam" id="PF00395">
    <property type="entry name" value="SLH"/>
    <property type="match status" value="1"/>
</dbReference>
<evidence type="ECO:0000259" key="2">
    <source>
        <dbReference type="Pfam" id="PF00395"/>
    </source>
</evidence>
<dbReference type="AlphaFoldDB" id="D7BI32"/>
<dbReference type="HOGENOM" id="CLU_1045121_0_0_0"/>
<gene>
    <name evidence="3" type="ordered locus">Mesil_0365</name>
</gene>
<proteinExistence type="predicted"/>
<dbReference type="RefSeq" id="WP_013156913.1">
    <property type="nucleotide sequence ID" value="NC_014212.1"/>
</dbReference>
<dbReference type="InterPro" id="IPR001119">
    <property type="entry name" value="SLH_dom"/>
</dbReference>
<keyword evidence="4" id="KW-1185">Reference proteome</keyword>
<sequence length="266" mass="28494">MRRLLAGLAVLGLAGAQQAPRGGFVDVPPCHWAAEAVRALAAKGLVQGSPVGSRELEAEREAQTRLITAKQAIEQDRIRKQTEAEVAAFAEVRKAEAAKTAAQLEAEAAITRARAEAEAQELIAKGQTAGKMVDVDVERERVSVEQARVNVECQALENKQTYSQAALEFELQKLKVEALRDVQAELARSIGQFMSKGNMNIYGDPATLAKMTEQYTKGLGVGNFLDGIGTGSNGQSTELIQQILERVQGLANKGGLSTDKNPPSNN</sequence>
<dbReference type="KEGG" id="msv:Mesil_0365"/>